<feature type="compositionally biased region" description="Basic and acidic residues" evidence="2">
    <location>
        <begin position="126"/>
        <end position="139"/>
    </location>
</feature>
<reference evidence="3 4" key="1">
    <citation type="submission" date="2024-01" db="EMBL/GenBank/DDBJ databases">
        <title>The diversity of rhizobia nodulating Mimosa spp. in eleven states of Brazil covering several biomes is determined by host plant, location, and edaphic factors.</title>
        <authorList>
            <person name="Rouws L."/>
            <person name="Barauna A."/>
            <person name="Beukes C."/>
            <person name="De Faria S.M."/>
            <person name="Gross E."/>
            <person name="Dos Reis Junior F.B."/>
            <person name="Simon M."/>
            <person name="Maluk M."/>
            <person name="Odee D.W."/>
            <person name="Kenicer G."/>
            <person name="Young J.P.W."/>
            <person name="Reis V.M."/>
            <person name="Zilli J."/>
            <person name="James E.K."/>
        </authorList>
    </citation>
    <scope>NUCLEOTIDE SEQUENCE [LARGE SCALE GENOMIC DNA]</scope>
    <source>
        <strain evidence="3 4">JPY167</strain>
    </source>
</reference>
<evidence type="ECO:0000313" key="3">
    <source>
        <dbReference type="EMBL" id="MEM5426189.1"/>
    </source>
</evidence>
<dbReference type="RefSeq" id="WP_141710950.1">
    <property type="nucleotide sequence ID" value="NZ_JAYMRV010000015.1"/>
</dbReference>
<organism evidence="3 4">
    <name type="scientific">Paraburkholderia ferrariae</name>
    <dbReference type="NCBI Taxonomy" id="386056"/>
    <lineage>
        <taxon>Bacteria</taxon>
        <taxon>Pseudomonadati</taxon>
        <taxon>Pseudomonadota</taxon>
        <taxon>Betaproteobacteria</taxon>
        <taxon>Burkholderiales</taxon>
        <taxon>Burkholderiaceae</taxon>
        <taxon>Paraburkholderia</taxon>
    </lineage>
</organism>
<keyword evidence="1" id="KW-0597">Phosphoprotein</keyword>
<dbReference type="PANTHER" id="PTHR34139">
    <property type="entry name" value="UPF0331 PROTEIN MJ0127"/>
    <property type="match status" value="1"/>
</dbReference>
<evidence type="ECO:0000256" key="2">
    <source>
        <dbReference type="SAM" id="MobiDB-lite"/>
    </source>
</evidence>
<evidence type="ECO:0000313" key="4">
    <source>
        <dbReference type="Proteomes" id="UP001489897"/>
    </source>
</evidence>
<dbReference type="PANTHER" id="PTHR34139:SF1">
    <property type="entry name" value="RNASE MJ1380-RELATED"/>
    <property type="match status" value="1"/>
</dbReference>
<name>A0ABU9S2M7_9BURK</name>
<gene>
    <name evidence="3" type="ORF">VSR73_34800</name>
</gene>
<sequence>MDDDLQYLKEMKHRLRRIREYTREGRRAFMASNMMQDAVVRNIEMIGYTWTCLSPEYRLRLPDFPWRLIGARVDYLMHQRNPERLRKLVWLAVRRSVPELERAMRKHVPEIDGMPVDRGALPGPRPDLKAVAQRDERAA</sequence>
<keyword evidence="4" id="KW-1185">Reference proteome</keyword>
<dbReference type="Proteomes" id="UP001489897">
    <property type="component" value="Unassembled WGS sequence"/>
</dbReference>
<evidence type="ECO:0000256" key="1">
    <source>
        <dbReference type="ARBA" id="ARBA00022553"/>
    </source>
</evidence>
<comment type="caution">
    <text evidence="3">The sequence shown here is derived from an EMBL/GenBank/DDBJ whole genome shotgun (WGS) entry which is preliminary data.</text>
</comment>
<accession>A0ABU9S2M7</accession>
<feature type="region of interest" description="Disordered" evidence="2">
    <location>
        <begin position="113"/>
        <end position="139"/>
    </location>
</feature>
<protein>
    <submittedName>
        <fullName evidence="3">Uncharacterized protein</fullName>
    </submittedName>
</protein>
<dbReference type="EMBL" id="JAYMRV010000015">
    <property type="protein sequence ID" value="MEM5426189.1"/>
    <property type="molecule type" value="Genomic_DNA"/>
</dbReference>
<dbReference type="InterPro" id="IPR051813">
    <property type="entry name" value="HepT_RNase_toxin"/>
</dbReference>
<proteinExistence type="predicted"/>